<dbReference type="PaxDb" id="6945-B7PW90"/>
<protein>
    <recommendedName>
        <fullName evidence="8">Beta-galactosidase</fullName>
    </recommendedName>
</protein>
<feature type="domain" description="Beta-galactosidase galactose-binding" evidence="4">
    <location>
        <begin position="115"/>
        <end position="180"/>
    </location>
</feature>
<dbReference type="OrthoDB" id="1657402at2759"/>
<evidence type="ECO:0000313" key="7">
    <source>
        <dbReference type="Proteomes" id="UP000001555"/>
    </source>
</evidence>
<sequence>MYTAKAGSFKNPTLVVSGIKDRAYVVINGSIDVLDSKFYTKSIDIKEDETLTIFVENLGREFFKIGTDPKGITGRVTLNGYTVEGWTMEAVPVVENRDVSIIMQFLENRSSPEVPGFFHGRFTLPPGEGIIGDTFLDPTGWRHGVAFINGINLGRYWPKRGPQVTLYLPGPFMLPYPGENRLFLLEMEGAPENKTVKLVDKHVLTGPV</sequence>
<dbReference type="EMBL" id="ABJB010686305">
    <property type="status" value="NOT_ANNOTATED_CDS"/>
    <property type="molecule type" value="Genomic_DNA"/>
</dbReference>
<keyword evidence="1" id="KW-0378">Hydrolase</keyword>
<evidence type="ECO:0000256" key="2">
    <source>
        <dbReference type="ARBA" id="ARBA00023295"/>
    </source>
</evidence>
<dbReference type="EMBL" id="ABJB010555995">
    <property type="status" value="NOT_ANNOTATED_CDS"/>
    <property type="molecule type" value="Genomic_DNA"/>
</dbReference>
<reference evidence="6" key="2">
    <citation type="submission" date="2020-05" db="UniProtKB">
        <authorList>
            <consortium name="EnsemblMetazoa"/>
        </authorList>
    </citation>
    <scope>IDENTIFICATION</scope>
    <source>
        <strain evidence="6">wikel</strain>
    </source>
</reference>
<dbReference type="InterPro" id="IPR001944">
    <property type="entry name" value="Glycoside_Hdrlase_35"/>
</dbReference>
<dbReference type="SUPFAM" id="SSF49785">
    <property type="entry name" value="Galactose-binding domain-like"/>
    <property type="match status" value="1"/>
</dbReference>
<organism>
    <name type="scientific">Ixodes scapularis</name>
    <name type="common">Black-legged tick</name>
    <name type="synonym">Deer tick</name>
    <dbReference type="NCBI Taxonomy" id="6945"/>
    <lineage>
        <taxon>Eukaryota</taxon>
        <taxon>Metazoa</taxon>
        <taxon>Ecdysozoa</taxon>
        <taxon>Arthropoda</taxon>
        <taxon>Chelicerata</taxon>
        <taxon>Arachnida</taxon>
        <taxon>Acari</taxon>
        <taxon>Parasitiformes</taxon>
        <taxon>Ixodida</taxon>
        <taxon>Ixodoidea</taxon>
        <taxon>Ixodidae</taxon>
        <taxon>Ixodinae</taxon>
        <taxon>Ixodes</taxon>
    </lineage>
</organism>
<dbReference type="InParanoid" id="B7PW90"/>
<dbReference type="Gene3D" id="2.60.120.260">
    <property type="entry name" value="Galactose-binding domain-like"/>
    <property type="match status" value="1"/>
</dbReference>
<dbReference type="STRING" id="6945.B7PW90"/>
<accession>B7PW90</accession>
<dbReference type="EMBL" id="DS806217">
    <property type="protein sequence ID" value="EEC10862.1"/>
    <property type="molecule type" value="Genomic_DNA"/>
</dbReference>
<keyword evidence="2" id="KW-0326">Glycosidase</keyword>
<evidence type="ECO:0000259" key="4">
    <source>
        <dbReference type="Pfam" id="PF21467"/>
    </source>
</evidence>
<dbReference type="InterPro" id="IPR048912">
    <property type="entry name" value="BetaGal1-like_ABD1"/>
</dbReference>
<dbReference type="VEuPathDB" id="VectorBase:ISCW019682"/>
<dbReference type="EnsemblMetazoa" id="ISCW019682-RA">
    <property type="protein sequence ID" value="ISCW019682-PA"/>
    <property type="gene ID" value="ISCW019682"/>
</dbReference>
<name>B7PW90_IXOSC</name>
<dbReference type="InterPro" id="IPR008979">
    <property type="entry name" value="Galactose-bd-like_sf"/>
</dbReference>
<dbReference type="HOGENOM" id="CLU_007853_7_0_1"/>
<reference evidence="5 7" key="1">
    <citation type="submission" date="2008-03" db="EMBL/GenBank/DDBJ databases">
        <title>Annotation of Ixodes scapularis.</title>
        <authorList>
            <consortium name="Ixodes scapularis Genome Project Consortium"/>
            <person name="Caler E."/>
            <person name="Hannick L.I."/>
            <person name="Bidwell S."/>
            <person name="Joardar V."/>
            <person name="Thiagarajan M."/>
            <person name="Amedeo P."/>
            <person name="Galinsky K.J."/>
            <person name="Schobel S."/>
            <person name="Inman J."/>
            <person name="Hostetler J."/>
            <person name="Miller J."/>
            <person name="Hammond M."/>
            <person name="Megy K."/>
            <person name="Lawson D."/>
            <person name="Kodira C."/>
            <person name="Sutton G."/>
            <person name="Meyer J."/>
            <person name="Hill C.A."/>
            <person name="Birren B."/>
            <person name="Nene V."/>
            <person name="Collins F."/>
            <person name="Alarcon-Chaidez F."/>
            <person name="Wikel S."/>
            <person name="Strausberg R."/>
        </authorList>
    </citation>
    <scope>NUCLEOTIDE SEQUENCE [LARGE SCALE GENOMIC DNA]</scope>
    <source>
        <strain evidence="7">Wikel</strain>
        <strain evidence="5">Wikel colony</strain>
    </source>
</reference>
<proteinExistence type="predicted"/>
<dbReference type="VEuPathDB" id="VectorBase:ISCP_016024"/>
<dbReference type="Proteomes" id="UP000001555">
    <property type="component" value="Unassembled WGS sequence"/>
</dbReference>
<evidence type="ECO:0008006" key="8">
    <source>
        <dbReference type="Google" id="ProtNLM"/>
    </source>
</evidence>
<dbReference type="AlphaFoldDB" id="B7PW90"/>
<evidence type="ECO:0000313" key="6">
    <source>
        <dbReference type="EnsemblMetazoa" id="ISCW019682-PA"/>
    </source>
</evidence>
<dbReference type="Pfam" id="PF21467">
    <property type="entry name" value="BetaGal_gal-bd"/>
    <property type="match status" value="1"/>
</dbReference>
<dbReference type="VEuPathDB" id="VectorBase:ISCI019682"/>
<dbReference type="Pfam" id="PF21317">
    <property type="entry name" value="BetaGal_ABD_1"/>
    <property type="match status" value="1"/>
</dbReference>
<keyword evidence="7" id="KW-1185">Reference proteome</keyword>
<gene>
    <name evidence="5" type="ORF">IscW_ISCW019682</name>
</gene>
<evidence type="ECO:0000313" key="5">
    <source>
        <dbReference type="EMBL" id="EEC10862.1"/>
    </source>
</evidence>
<feature type="domain" description="Beta-galactosidase 1-like first all-beta" evidence="3">
    <location>
        <begin position="12"/>
        <end position="90"/>
    </location>
</feature>
<dbReference type="EMBL" id="ABJB010791085">
    <property type="status" value="NOT_ANNOTATED_CDS"/>
    <property type="molecule type" value="Genomic_DNA"/>
</dbReference>
<evidence type="ECO:0000256" key="1">
    <source>
        <dbReference type="ARBA" id="ARBA00022801"/>
    </source>
</evidence>
<dbReference type="FunFam" id="2.60.120.260:FF:000319">
    <property type="entry name" value="Beta-galactosidase, putative"/>
    <property type="match status" value="1"/>
</dbReference>
<dbReference type="PANTHER" id="PTHR23421">
    <property type="entry name" value="BETA-GALACTOSIDASE RELATED"/>
    <property type="match status" value="1"/>
</dbReference>
<dbReference type="GO" id="GO:0005975">
    <property type="term" value="P:carbohydrate metabolic process"/>
    <property type="evidence" value="ECO:0007669"/>
    <property type="project" value="InterPro"/>
</dbReference>
<evidence type="ECO:0000259" key="3">
    <source>
        <dbReference type="Pfam" id="PF21317"/>
    </source>
</evidence>
<dbReference type="GO" id="GO:0004553">
    <property type="term" value="F:hydrolase activity, hydrolyzing O-glycosyl compounds"/>
    <property type="evidence" value="ECO:0007669"/>
    <property type="project" value="InterPro"/>
</dbReference>
<dbReference type="InterPro" id="IPR048913">
    <property type="entry name" value="BetaGal_gal-bd"/>
</dbReference>